<dbReference type="AlphaFoldDB" id="A0A2S5JJC4"/>
<organism evidence="1 2">
    <name type="scientific">Albidovulum inexpectatum</name>
    <dbReference type="NCBI Taxonomy" id="196587"/>
    <lineage>
        <taxon>Bacteria</taxon>
        <taxon>Pseudomonadati</taxon>
        <taxon>Pseudomonadota</taxon>
        <taxon>Alphaproteobacteria</taxon>
        <taxon>Rhodobacterales</taxon>
        <taxon>Paracoccaceae</taxon>
        <taxon>Albidovulum</taxon>
    </lineage>
</organism>
<dbReference type="PANTHER" id="PTHR35340">
    <property type="entry name" value="PQQ ENZYME REPEAT PROTEIN-RELATED"/>
    <property type="match status" value="1"/>
</dbReference>
<dbReference type="InterPro" id="IPR053143">
    <property type="entry name" value="Arylsulfate_ST"/>
</dbReference>
<dbReference type="PANTHER" id="PTHR35340:SF5">
    <property type="entry name" value="ASST-DOMAIN-CONTAINING PROTEIN"/>
    <property type="match status" value="1"/>
</dbReference>
<accession>A0A2S5JJC4</accession>
<gene>
    <name evidence="1" type="ORF">LV82_00813</name>
</gene>
<reference evidence="1 2" key="1">
    <citation type="submission" date="2018-01" db="EMBL/GenBank/DDBJ databases">
        <title>Genomic Encyclopedia of Archaeal and Bacterial Type Strains, Phase II (KMG-II): from individual species to whole genera.</title>
        <authorList>
            <person name="Goeker M."/>
        </authorList>
    </citation>
    <scope>NUCLEOTIDE SEQUENCE [LARGE SCALE GENOMIC DNA]</scope>
    <source>
        <strain evidence="1 2">DSM 12048</strain>
    </source>
</reference>
<dbReference type="InterPro" id="IPR039535">
    <property type="entry name" value="ASST-like"/>
</dbReference>
<protein>
    <submittedName>
        <fullName evidence="1">Arylsulfotransferase ASST</fullName>
    </submittedName>
</protein>
<dbReference type="GO" id="GO:0016740">
    <property type="term" value="F:transferase activity"/>
    <property type="evidence" value="ECO:0007669"/>
    <property type="project" value="UniProtKB-KW"/>
</dbReference>
<sequence>MKARLASFAALIFLVGVGSFLAGMWTTYKAWWPWQKLDEIRAAWKSYRRTGLFLPEDSYAVRRPDAPNARHVIHDPQRAARGYWAVNRLDAQTGMHMFELWSPEGELLNTFPIDHSRVLDHGRPEEFVHVATLLPDGSVLVVWDDAPGMARLDACGNPVWTRTDRIYHHSIERGMNGYWTWASAIWNGGEDQQMIRFDPQTGEILEELDLIDDVILRSPENALALKVPEDFAFDRSTHFGDRADIFHPNDLEELLPEMAPAFPMFEAGDLLISNRNIDQVAVIGRRDGRVKWGDYGPWHRQHDADFLPDGTIGVFSNNTDRFRSSIMVIDPATGKARDQFHGTGIRFSSYIMGKHQLLPNGNWLIVSTMEGRVIEAAPDGTIVREYNNLIDDRYNAIVPYAEFHPGDTMIDVAICGTDGKAKANQ</sequence>
<comment type="caution">
    <text evidence="1">The sequence shown here is derived from an EMBL/GenBank/DDBJ whole genome shotgun (WGS) entry which is preliminary data.</text>
</comment>
<dbReference type="EMBL" id="PRDS01000002">
    <property type="protein sequence ID" value="PPB81604.1"/>
    <property type="molecule type" value="Genomic_DNA"/>
</dbReference>
<dbReference type="OrthoDB" id="264813at2"/>
<dbReference type="Proteomes" id="UP000239736">
    <property type="component" value="Unassembled WGS sequence"/>
</dbReference>
<dbReference type="RefSeq" id="WP_104069446.1">
    <property type="nucleotide sequence ID" value="NZ_PRDS01000002.1"/>
</dbReference>
<keyword evidence="2" id="KW-1185">Reference proteome</keyword>
<evidence type="ECO:0000313" key="1">
    <source>
        <dbReference type="EMBL" id="PPB81604.1"/>
    </source>
</evidence>
<evidence type="ECO:0000313" key="2">
    <source>
        <dbReference type="Proteomes" id="UP000239736"/>
    </source>
</evidence>
<name>A0A2S5JJC4_9RHOB</name>
<dbReference type="Pfam" id="PF14269">
    <property type="entry name" value="Arylsulfotran_2"/>
    <property type="match status" value="1"/>
</dbReference>
<proteinExistence type="predicted"/>
<dbReference type="InterPro" id="IPR011047">
    <property type="entry name" value="Quinoprotein_ADH-like_sf"/>
</dbReference>
<keyword evidence="1" id="KW-0808">Transferase</keyword>
<dbReference type="SUPFAM" id="SSF50998">
    <property type="entry name" value="Quinoprotein alcohol dehydrogenase-like"/>
    <property type="match status" value="1"/>
</dbReference>